<evidence type="ECO:0000313" key="8">
    <source>
        <dbReference type="Proteomes" id="UP000576082"/>
    </source>
</evidence>
<keyword evidence="4" id="KW-0106">Calcium</keyword>
<dbReference type="GO" id="GO:0004065">
    <property type="term" value="F:arylsulfatase activity"/>
    <property type="evidence" value="ECO:0007669"/>
    <property type="project" value="TreeGrafter"/>
</dbReference>
<evidence type="ECO:0000256" key="2">
    <source>
        <dbReference type="ARBA" id="ARBA00022723"/>
    </source>
</evidence>
<dbReference type="EMBL" id="JABANE010000036">
    <property type="protein sequence ID" value="NME69147.1"/>
    <property type="molecule type" value="Genomic_DNA"/>
</dbReference>
<keyword evidence="2" id="KW-0479">Metal-binding</keyword>
<feature type="chain" id="PRO_5030602363" evidence="5">
    <location>
        <begin position="26"/>
        <end position="526"/>
    </location>
</feature>
<dbReference type="Proteomes" id="UP000576082">
    <property type="component" value="Unassembled WGS sequence"/>
</dbReference>
<dbReference type="PANTHER" id="PTHR42693:SF53">
    <property type="entry name" value="ENDO-4-O-SULFATASE"/>
    <property type="match status" value="1"/>
</dbReference>
<keyword evidence="5" id="KW-0732">Signal</keyword>
<dbReference type="Gene3D" id="3.40.720.10">
    <property type="entry name" value="Alkaline Phosphatase, subunit A"/>
    <property type="match status" value="1"/>
</dbReference>
<name>A0A7X9X9W5_9BACT</name>
<accession>A0A7X9X9W5</accession>
<dbReference type="InterPro" id="IPR024607">
    <property type="entry name" value="Sulfatase_CS"/>
</dbReference>
<dbReference type="GO" id="GO:0046872">
    <property type="term" value="F:metal ion binding"/>
    <property type="evidence" value="ECO:0007669"/>
    <property type="project" value="UniProtKB-KW"/>
</dbReference>
<dbReference type="InterPro" id="IPR017850">
    <property type="entry name" value="Alkaline_phosphatase_core_sf"/>
</dbReference>
<proteinExistence type="inferred from homology"/>
<feature type="signal peptide" evidence="5">
    <location>
        <begin position="1"/>
        <end position="25"/>
    </location>
</feature>
<dbReference type="PANTHER" id="PTHR42693">
    <property type="entry name" value="ARYLSULFATASE FAMILY MEMBER"/>
    <property type="match status" value="1"/>
</dbReference>
<dbReference type="PROSITE" id="PS00149">
    <property type="entry name" value="SULFATASE_2"/>
    <property type="match status" value="1"/>
</dbReference>
<evidence type="ECO:0000259" key="6">
    <source>
        <dbReference type="Pfam" id="PF00884"/>
    </source>
</evidence>
<dbReference type="RefSeq" id="WP_169657433.1">
    <property type="nucleotide sequence ID" value="NZ_JABANE010000036.1"/>
</dbReference>
<comment type="caution">
    <text evidence="7">The sequence shown here is derived from an EMBL/GenBank/DDBJ whole genome shotgun (WGS) entry which is preliminary data.</text>
</comment>
<dbReference type="FunFam" id="3.40.720.10:FF:000047">
    <property type="entry name" value="Arylsulfatase"/>
    <property type="match status" value="1"/>
</dbReference>
<dbReference type="Pfam" id="PF00884">
    <property type="entry name" value="Sulfatase"/>
    <property type="match status" value="1"/>
</dbReference>
<dbReference type="InterPro" id="IPR050738">
    <property type="entry name" value="Sulfatase"/>
</dbReference>
<dbReference type="CDD" id="cd16025">
    <property type="entry name" value="PAS_like"/>
    <property type="match status" value="1"/>
</dbReference>
<evidence type="ECO:0000256" key="1">
    <source>
        <dbReference type="ARBA" id="ARBA00008779"/>
    </source>
</evidence>
<protein>
    <submittedName>
        <fullName evidence="7">Arylsulfatase</fullName>
    </submittedName>
</protein>
<dbReference type="AlphaFoldDB" id="A0A7X9X9W5"/>
<keyword evidence="8" id="KW-1185">Reference proteome</keyword>
<gene>
    <name evidence="7" type="ORF">HHU12_14320</name>
</gene>
<dbReference type="InterPro" id="IPR000917">
    <property type="entry name" value="Sulfatase_N"/>
</dbReference>
<reference evidence="7 8" key="1">
    <citation type="submission" date="2020-04" db="EMBL/GenBank/DDBJ databases">
        <title>Flammeovirga sp. SR4, a novel species isolated from seawater.</title>
        <authorList>
            <person name="Wang X."/>
        </authorList>
    </citation>
    <scope>NUCLEOTIDE SEQUENCE [LARGE SCALE GENOMIC DNA]</scope>
    <source>
        <strain evidence="7 8">ATCC 23126</strain>
    </source>
</reference>
<comment type="similarity">
    <text evidence="1">Belongs to the sulfatase family.</text>
</comment>
<evidence type="ECO:0000256" key="3">
    <source>
        <dbReference type="ARBA" id="ARBA00022801"/>
    </source>
</evidence>
<evidence type="ECO:0000313" key="7">
    <source>
        <dbReference type="EMBL" id="NME69147.1"/>
    </source>
</evidence>
<organism evidence="7 8">
    <name type="scientific">Flammeovirga aprica JL-4</name>
    <dbReference type="NCBI Taxonomy" id="694437"/>
    <lineage>
        <taxon>Bacteria</taxon>
        <taxon>Pseudomonadati</taxon>
        <taxon>Bacteroidota</taxon>
        <taxon>Cytophagia</taxon>
        <taxon>Cytophagales</taxon>
        <taxon>Flammeovirgaceae</taxon>
        <taxon>Flammeovirga</taxon>
    </lineage>
</organism>
<dbReference type="PROSITE" id="PS51257">
    <property type="entry name" value="PROKAR_LIPOPROTEIN"/>
    <property type="match status" value="1"/>
</dbReference>
<dbReference type="SUPFAM" id="SSF53649">
    <property type="entry name" value="Alkaline phosphatase-like"/>
    <property type="match status" value="1"/>
</dbReference>
<dbReference type="Gene3D" id="3.30.1120.10">
    <property type="match status" value="1"/>
</dbReference>
<feature type="domain" description="Sulfatase N-terminal" evidence="6">
    <location>
        <begin position="36"/>
        <end position="415"/>
    </location>
</feature>
<evidence type="ECO:0000256" key="5">
    <source>
        <dbReference type="SAM" id="SignalP"/>
    </source>
</evidence>
<sequence>MRSTYSLTKYLPILLLLSFACSAKGGDKNKKVPKKPNIIVILADDMGFSDLGCTGSEINTPNLDQLASDGILFTNFYNTPRCAPSRASLLTGLYAHQTGVGHLVEDWEKPGYKGYLSKNAVTTAEVLKENGYHTIMSGKWHLGDDREHWPNERGFEDFYGIPAGGGVYFYPTKFLNREVYKNGVKTEENPDTFYSTNNFTDEAIQFIEQSKGEQKPFFLYMAQIAPHFPLQALPEDIEKYKGKYEVGYHAIREQRFAKQKELGLFPEDLEMTKGEHPKWDELEDAATEAHKMSVYAAQVDRLDQNIGKLIDYLKKENMYDNTAIFFLSDNGGCHQMVNRSPGVTPGGKDSFISYGHWSNVSNTPFKLWKRETMEGGIRTPFIAHFPKDIKVKKGLNTQPAHIIDVMTTCLELAGVDYPNTYQGNTIYPSEGESILSLAKGQKTDQNRILFWEHEGNKALRQGDWKMVKRKKSDWMLFNMKSDPLEENNIIDQYPEKAKEYTVAYQQWMTDHFVEEWPAKKKKKKLN</sequence>
<keyword evidence="3" id="KW-0378">Hydrolase</keyword>
<evidence type="ECO:0000256" key="4">
    <source>
        <dbReference type="ARBA" id="ARBA00022837"/>
    </source>
</evidence>